<protein>
    <submittedName>
        <fullName evidence="1">Uncharacterized protein</fullName>
    </submittedName>
</protein>
<evidence type="ECO:0000313" key="1">
    <source>
        <dbReference type="EMBL" id="KTB45443.1"/>
    </source>
</evidence>
<dbReference type="AlphaFoldDB" id="A0A0W0GA58"/>
<proteinExistence type="predicted"/>
<reference evidence="1 2" key="1">
    <citation type="submission" date="2015-12" db="EMBL/GenBank/DDBJ databases">
        <title>Draft genome sequence of Moniliophthora roreri, the causal agent of frosty pod rot of cacao.</title>
        <authorList>
            <person name="Aime M.C."/>
            <person name="Diaz-Valderrama J.R."/>
            <person name="Kijpornyongpan T."/>
            <person name="Phillips-Mora W."/>
        </authorList>
    </citation>
    <scope>NUCLEOTIDE SEQUENCE [LARGE SCALE GENOMIC DNA]</scope>
    <source>
        <strain evidence="1 2">MCA 2952</strain>
    </source>
</reference>
<gene>
    <name evidence="1" type="ORF">WG66_1980</name>
</gene>
<comment type="caution">
    <text evidence="1">The sequence shown here is derived from an EMBL/GenBank/DDBJ whole genome shotgun (WGS) entry which is preliminary data.</text>
</comment>
<name>A0A0W0GA58_MONRR</name>
<organism evidence="1 2">
    <name type="scientific">Moniliophthora roreri</name>
    <name type="common">Frosty pod rot fungus</name>
    <name type="synonym">Monilia roreri</name>
    <dbReference type="NCBI Taxonomy" id="221103"/>
    <lineage>
        <taxon>Eukaryota</taxon>
        <taxon>Fungi</taxon>
        <taxon>Dikarya</taxon>
        <taxon>Basidiomycota</taxon>
        <taxon>Agaricomycotina</taxon>
        <taxon>Agaricomycetes</taxon>
        <taxon>Agaricomycetidae</taxon>
        <taxon>Agaricales</taxon>
        <taxon>Marasmiineae</taxon>
        <taxon>Marasmiaceae</taxon>
        <taxon>Moniliophthora</taxon>
    </lineage>
</organism>
<dbReference type="Proteomes" id="UP000054988">
    <property type="component" value="Unassembled WGS sequence"/>
</dbReference>
<evidence type="ECO:0000313" key="2">
    <source>
        <dbReference type="Proteomes" id="UP000054988"/>
    </source>
</evidence>
<accession>A0A0W0GA58</accession>
<sequence>MDSEQASWSLGRILVSKLTSIISVPLNIKGAKLLDFARIASHIGFVPYLTSPPKHRTDDARKKWPISHEY</sequence>
<dbReference type="EMBL" id="LATX01000702">
    <property type="protein sequence ID" value="KTB45443.1"/>
    <property type="molecule type" value="Genomic_DNA"/>
</dbReference>